<protein>
    <recommendedName>
        <fullName evidence="1">Methyltransferase FkbM domain-containing protein</fullName>
    </recommendedName>
</protein>
<dbReference type="AlphaFoldDB" id="A0A517LW50"/>
<evidence type="ECO:0000313" key="2">
    <source>
        <dbReference type="EMBL" id="QDS86854.1"/>
    </source>
</evidence>
<dbReference type="SUPFAM" id="SSF53335">
    <property type="entry name" value="S-adenosyl-L-methionine-dependent methyltransferases"/>
    <property type="match status" value="1"/>
</dbReference>
<dbReference type="KEGG" id="ruv:EC9_10290"/>
<dbReference type="OrthoDB" id="269823at2"/>
<dbReference type="Proteomes" id="UP000319557">
    <property type="component" value="Chromosome"/>
</dbReference>
<evidence type="ECO:0000313" key="3">
    <source>
        <dbReference type="Proteomes" id="UP000319557"/>
    </source>
</evidence>
<accession>A0A517LW50</accession>
<name>A0A517LW50_9BACT</name>
<dbReference type="InterPro" id="IPR029063">
    <property type="entry name" value="SAM-dependent_MTases_sf"/>
</dbReference>
<feature type="domain" description="Methyltransferase FkbM" evidence="1">
    <location>
        <begin position="29"/>
        <end position="103"/>
    </location>
</feature>
<proteinExistence type="predicted"/>
<dbReference type="EMBL" id="CP036261">
    <property type="protein sequence ID" value="QDS86854.1"/>
    <property type="molecule type" value="Genomic_DNA"/>
</dbReference>
<sequence>MFEGGDLERASFDRNHLLKHGAEPAMIYSEIVQCMTFHEMLEKEDFDTVDLLQIDAEGYDYEIIKTIDFNRLAPSILRFEYRPLSNSDLDECLIMLGRHEYRFIVEDLDPIASR</sequence>
<dbReference type="Pfam" id="PF05050">
    <property type="entry name" value="Methyltransf_21"/>
    <property type="match status" value="1"/>
</dbReference>
<keyword evidence="3" id="KW-1185">Reference proteome</keyword>
<evidence type="ECO:0000259" key="1">
    <source>
        <dbReference type="Pfam" id="PF05050"/>
    </source>
</evidence>
<reference evidence="2 3" key="1">
    <citation type="submission" date="2019-02" db="EMBL/GenBank/DDBJ databases">
        <title>Deep-cultivation of Planctomycetes and their phenomic and genomic characterization uncovers novel biology.</title>
        <authorList>
            <person name="Wiegand S."/>
            <person name="Jogler M."/>
            <person name="Boedeker C."/>
            <person name="Pinto D."/>
            <person name="Vollmers J."/>
            <person name="Rivas-Marin E."/>
            <person name="Kohn T."/>
            <person name="Peeters S.H."/>
            <person name="Heuer A."/>
            <person name="Rast P."/>
            <person name="Oberbeckmann S."/>
            <person name="Bunk B."/>
            <person name="Jeske O."/>
            <person name="Meyerdierks A."/>
            <person name="Storesund J.E."/>
            <person name="Kallscheuer N."/>
            <person name="Luecker S."/>
            <person name="Lage O.M."/>
            <person name="Pohl T."/>
            <person name="Merkel B.J."/>
            <person name="Hornburger P."/>
            <person name="Mueller R.-W."/>
            <person name="Bruemmer F."/>
            <person name="Labrenz M."/>
            <person name="Spormann A.M."/>
            <person name="Op den Camp H."/>
            <person name="Overmann J."/>
            <person name="Amann R."/>
            <person name="Jetten M.S.M."/>
            <person name="Mascher T."/>
            <person name="Medema M.H."/>
            <person name="Devos D.P."/>
            <person name="Kaster A.-K."/>
            <person name="Ovreas L."/>
            <person name="Rohde M."/>
            <person name="Galperin M.Y."/>
            <person name="Jogler C."/>
        </authorList>
    </citation>
    <scope>NUCLEOTIDE SEQUENCE [LARGE SCALE GENOMIC DNA]</scope>
    <source>
        <strain evidence="2 3">EC9</strain>
    </source>
</reference>
<dbReference type="InterPro" id="IPR006342">
    <property type="entry name" value="FkbM_mtfrase"/>
</dbReference>
<dbReference type="Gene3D" id="3.40.50.150">
    <property type="entry name" value="Vaccinia Virus protein VP39"/>
    <property type="match status" value="1"/>
</dbReference>
<gene>
    <name evidence="2" type="ORF">EC9_10290</name>
</gene>
<organism evidence="2 3">
    <name type="scientific">Rosistilla ulvae</name>
    <dbReference type="NCBI Taxonomy" id="1930277"/>
    <lineage>
        <taxon>Bacteria</taxon>
        <taxon>Pseudomonadati</taxon>
        <taxon>Planctomycetota</taxon>
        <taxon>Planctomycetia</taxon>
        <taxon>Pirellulales</taxon>
        <taxon>Pirellulaceae</taxon>
        <taxon>Rosistilla</taxon>
    </lineage>
</organism>